<accession>A0A2I2F5F4</accession>
<evidence type="ECO:0000256" key="1">
    <source>
        <dbReference type="SAM" id="Phobius"/>
    </source>
</evidence>
<dbReference type="RefSeq" id="XP_024669866.1">
    <property type="nucleotide sequence ID" value="XM_024819362.1"/>
</dbReference>
<protein>
    <submittedName>
        <fullName evidence="2">Uncharacterized protein</fullName>
    </submittedName>
</protein>
<keyword evidence="3" id="KW-1185">Reference proteome</keyword>
<dbReference type="EMBL" id="KZ559157">
    <property type="protein sequence ID" value="PLB35854.1"/>
    <property type="molecule type" value="Genomic_DNA"/>
</dbReference>
<evidence type="ECO:0000313" key="2">
    <source>
        <dbReference type="EMBL" id="PLB35854.1"/>
    </source>
</evidence>
<sequence length="144" mass="16184">MSTGSRDLSLLSSLSALLFDFIFLSFFHSILLPPSFSPSICKSSDEIRSTFTGPKLIKVHPLLPHPTRLITIDNLPNWLSPAPPHHHLLDFSWFLFLICLSLSFSRSSFLVDVLIPPPSLSTNTFKLTTDHSNSHRDIKIEQSV</sequence>
<name>A0A2I2F5F4_ASPCN</name>
<evidence type="ECO:0000313" key="3">
    <source>
        <dbReference type="Proteomes" id="UP000234585"/>
    </source>
</evidence>
<dbReference type="Proteomes" id="UP000234585">
    <property type="component" value="Unassembled WGS sequence"/>
</dbReference>
<feature type="transmembrane region" description="Helical" evidence="1">
    <location>
        <begin position="7"/>
        <end position="27"/>
    </location>
</feature>
<organism evidence="2 3">
    <name type="scientific">Aspergillus candidus</name>
    <dbReference type="NCBI Taxonomy" id="41067"/>
    <lineage>
        <taxon>Eukaryota</taxon>
        <taxon>Fungi</taxon>
        <taxon>Dikarya</taxon>
        <taxon>Ascomycota</taxon>
        <taxon>Pezizomycotina</taxon>
        <taxon>Eurotiomycetes</taxon>
        <taxon>Eurotiomycetidae</taxon>
        <taxon>Eurotiales</taxon>
        <taxon>Aspergillaceae</taxon>
        <taxon>Aspergillus</taxon>
        <taxon>Aspergillus subgen. Circumdati</taxon>
    </lineage>
</organism>
<reference evidence="2 3" key="1">
    <citation type="submission" date="2017-12" db="EMBL/GenBank/DDBJ databases">
        <authorList>
            <consortium name="DOE Joint Genome Institute"/>
            <person name="Haridas S."/>
            <person name="Kjaerbolling I."/>
            <person name="Vesth T.C."/>
            <person name="Frisvad J.C."/>
            <person name="Nybo J.L."/>
            <person name="Theobald S."/>
            <person name="Kuo A."/>
            <person name="Bowyer P."/>
            <person name="Matsuda Y."/>
            <person name="Mondo S."/>
            <person name="Lyhne E.K."/>
            <person name="Kogle M.E."/>
            <person name="Clum A."/>
            <person name="Lipzen A."/>
            <person name="Salamov A."/>
            <person name="Ngan C.Y."/>
            <person name="Daum C."/>
            <person name="Chiniquy J."/>
            <person name="Barry K."/>
            <person name="LaButti K."/>
            <person name="Simmons B.A."/>
            <person name="Magnuson J.K."/>
            <person name="Mortensen U.H."/>
            <person name="Larsen T.O."/>
            <person name="Grigoriev I.V."/>
            <person name="Baker S.E."/>
            <person name="Andersen M.R."/>
            <person name="Nordberg H.P."/>
            <person name="Cantor M.N."/>
            <person name="Hua S.X."/>
        </authorList>
    </citation>
    <scope>NUCLEOTIDE SEQUENCE [LARGE SCALE GENOMIC DNA]</scope>
    <source>
        <strain evidence="2 3">CBS 102.13</strain>
    </source>
</reference>
<keyword evidence="1" id="KW-0472">Membrane</keyword>
<dbReference type="AlphaFoldDB" id="A0A2I2F5F4"/>
<keyword evidence="1" id="KW-1133">Transmembrane helix</keyword>
<dbReference type="GeneID" id="36526522"/>
<keyword evidence="1" id="KW-0812">Transmembrane</keyword>
<gene>
    <name evidence="2" type="ORF">BDW47DRAFT_58298</name>
</gene>
<proteinExistence type="predicted"/>